<dbReference type="RefSeq" id="WP_204784584.1">
    <property type="nucleotide sequence ID" value="NZ_JACJKU010000007.1"/>
</dbReference>
<name>A0ABS2GWD1_9LACO</name>
<protein>
    <submittedName>
        <fullName evidence="2">Helix-turn-helix transcriptional regulator</fullName>
    </submittedName>
</protein>
<feature type="domain" description="HTH cro/C1-type" evidence="1">
    <location>
        <begin position="6"/>
        <end position="61"/>
    </location>
</feature>
<accession>A0ABS2GWD1</accession>
<sequence>MLANRLKVLVAERGLMVKDVIENTGISRNVLSNMINNPFANVSNSNLDILCNYFDVKPNDFYDYLPWIFKFEYDCNVLSSVPSSINEFNKQKGTFGITVKSAGKSLTEPYLIHFKYNDISDDDRKESFVEMTGVPDFEVSFTPEEGKQIDQIYSEMSPFFKHWFQSAIKTNAILFLNDMLKHFGLKLKHHSSSVEVTFYSGTFENGDINSTLKELFSFTTSVKSDDSK</sequence>
<dbReference type="InterPro" id="IPR010982">
    <property type="entry name" value="Lambda_DNA-bd_dom_sf"/>
</dbReference>
<dbReference type="CDD" id="cd00093">
    <property type="entry name" value="HTH_XRE"/>
    <property type="match status" value="1"/>
</dbReference>
<evidence type="ECO:0000313" key="2">
    <source>
        <dbReference type="EMBL" id="MBM6940176.1"/>
    </source>
</evidence>
<dbReference type="InterPro" id="IPR001387">
    <property type="entry name" value="Cro/C1-type_HTH"/>
</dbReference>
<keyword evidence="3" id="KW-1185">Reference proteome</keyword>
<evidence type="ECO:0000259" key="1">
    <source>
        <dbReference type="PROSITE" id="PS50943"/>
    </source>
</evidence>
<dbReference type="Proteomes" id="UP000785625">
    <property type="component" value="Unassembled WGS sequence"/>
</dbReference>
<reference evidence="2 3" key="1">
    <citation type="journal article" date="2021" name="Sci. Rep.">
        <title>The distribution of antibiotic resistance genes in chicken gut microbiota commensals.</title>
        <authorList>
            <person name="Juricova H."/>
            <person name="Matiasovicova J."/>
            <person name="Kubasova T."/>
            <person name="Cejkova D."/>
            <person name="Rychlik I."/>
        </authorList>
    </citation>
    <scope>NUCLEOTIDE SEQUENCE [LARGE SCALE GENOMIC DNA]</scope>
    <source>
        <strain evidence="2 3">An574</strain>
    </source>
</reference>
<dbReference type="SUPFAM" id="SSF47413">
    <property type="entry name" value="lambda repressor-like DNA-binding domains"/>
    <property type="match status" value="1"/>
</dbReference>
<proteinExistence type="predicted"/>
<evidence type="ECO:0000313" key="3">
    <source>
        <dbReference type="Proteomes" id="UP000785625"/>
    </source>
</evidence>
<comment type="caution">
    <text evidence="2">The sequence shown here is derived from an EMBL/GenBank/DDBJ whole genome shotgun (WGS) entry which is preliminary data.</text>
</comment>
<dbReference type="PROSITE" id="PS50943">
    <property type="entry name" value="HTH_CROC1"/>
    <property type="match status" value="1"/>
</dbReference>
<dbReference type="EMBL" id="JACJKU010000007">
    <property type="protein sequence ID" value="MBM6940176.1"/>
    <property type="molecule type" value="Genomic_DNA"/>
</dbReference>
<dbReference type="Gene3D" id="1.10.260.40">
    <property type="entry name" value="lambda repressor-like DNA-binding domains"/>
    <property type="match status" value="1"/>
</dbReference>
<organism evidence="2 3">
    <name type="scientific">Limosilactobacillus coleohominis</name>
    <dbReference type="NCBI Taxonomy" id="181675"/>
    <lineage>
        <taxon>Bacteria</taxon>
        <taxon>Bacillati</taxon>
        <taxon>Bacillota</taxon>
        <taxon>Bacilli</taxon>
        <taxon>Lactobacillales</taxon>
        <taxon>Lactobacillaceae</taxon>
        <taxon>Limosilactobacillus</taxon>
    </lineage>
</organism>
<gene>
    <name evidence="2" type="ORF">H5975_01515</name>
</gene>
<dbReference type="Pfam" id="PF13443">
    <property type="entry name" value="HTH_26"/>
    <property type="match status" value="1"/>
</dbReference>